<sequence>GKGGIVDVDAADGGGAATGAGGGRGRSPSAGGGGPRSLGRVLFGSASARCARPYMEDRHCIVQCLRPLSASGQPLQDGVQRCLAAIYDGHNGSRAADTAAARLHMMLAGEAALRSHTGELGPPAAMAAEESAISTALRRVFRRVDDEILAEARMDGARDGATALLVLRLADTLYAAHAGDSRAVLSRCGSAVRLTEDHKPHLPGERARVEAAGGRVDFQRCWRVIVEPREGRLGSGLAVSRSLGDLDFKEPRRFVECEPDVRRLVPRPGDNLVVLASDGLWDVMSDQEAVDCANGVLQARYGHNATSAAAVPFRDEDARAAAEALLESAVRRGTADNVTVIVMLLTWD</sequence>
<organism evidence="3 4">
    <name type="scientific">Astrephomene gubernaculifera</name>
    <dbReference type="NCBI Taxonomy" id="47775"/>
    <lineage>
        <taxon>Eukaryota</taxon>
        <taxon>Viridiplantae</taxon>
        <taxon>Chlorophyta</taxon>
        <taxon>core chlorophytes</taxon>
        <taxon>Chlorophyceae</taxon>
        <taxon>CS clade</taxon>
        <taxon>Chlamydomonadales</taxon>
        <taxon>Astrephomenaceae</taxon>
        <taxon>Astrephomene</taxon>
    </lineage>
</organism>
<dbReference type="PROSITE" id="PS51746">
    <property type="entry name" value="PPM_2"/>
    <property type="match status" value="1"/>
</dbReference>
<dbReference type="AlphaFoldDB" id="A0AAD3DJS8"/>
<name>A0AAD3DJS8_9CHLO</name>
<comment type="caution">
    <text evidence="3">The sequence shown here is derived from an EMBL/GenBank/DDBJ whole genome shotgun (WGS) entry which is preliminary data.</text>
</comment>
<dbReference type="Proteomes" id="UP001054857">
    <property type="component" value="Unassembled WGS sequence"/>
</dbReference>
<accession>A0AAD3DJS8</accession>
<dbReference type="SMART" id="SM00332">
    <property type="entry name" value="PP2Cc"/>
    <property type="match status" value="1"/>
</dbReference>
<proteinExistence type="predicted"/>
<dbReference type="SMART" id="SM00331">
    <property type="entry name" value="PP2C_SIG"/>
    <property type="match status" value="1"/>
</dbReference>
<gene>
    <name evidence="3" type="ORF">Agub_g2462</name>
</gene>
<keyword evidence="4" id="KW-1185">Reference proteome</keyword>
<dbReference type="EMBL" id="BMAR01000002">
    <property type="protein sequence ID" value="GFR41712.1"/>
    <property type="molecule type" value="Genomic_DNA"/>
</dbReference>
<evidence type="ECO:0000256" key="1">
    <source>
        <dbReference type="SAM" id="MobiDB-lite"/>
    </source>
</evidence>
<dbReference type="InterPro" id="IPR001932">
    <property type="entry name" value="PPM-type_phosphatase-like_dom"/>
</dbReference>
<dbReference type="InterPro" id="IPR015655">
    <property type="entry name" value="PP2C"/>
</dbReference>
<reference evidence="3 4" key="1">
    <citation type="journal article" date="2021" name="Sci. Rep.">
        <title>Genome sequencing of the multicellular alga Astrephomene provides insights into convergent evolution of germ-soma differentiation.</title>
        <authorList>
            <person name="Yamashita S."/>
            <person name="Yamamoto K."/>
            <person name="Matsuzaki R."/>
            <person name="Suzuki S."/>
            <person name="Yamaguchi H."/>
            <person name="Hirooka S."/>
            <person name="Minakuchi Y."/>
            <person name="Miyagishima S."/>
            <person name="Kawachi M."/>
            <person name="Toyoda A."/>
            <person name="Nozaki H."/>
        </authorList>
    </citation>
    <scope>NUCLEOTIDE SEQUENCE [LARGE SCALE GENOMIC DNA]</scope>
    <source>
        <strain evidence="3 4">NIES-4017</strain>
    </source>
</reference>
<evidence type="ECO:0000313" key="4">
    <source>
        <dbReference type="Proteomes" id="UP001054857"/>
    </source>
</evidence>
<evidence type="ECO:0000313" key="3">
    <source>
        <dbReference type="EMBL" id="GFR41712.1"/>
    </source>
</evidence>
<dbReference type="CDD" id="cd00143">
    <property type="entry name" value="PP2Cc"/>
    <property type="match status" value="1"/>
</dbReference>
<feature type="non-terminal residue" evidence="3">
    <location>
        <position position="348"/>
    </location>
</feature>
<feature type="domain" description="PPM-type phosphatase" evidence="2">
    <location>
        <begin position="42"/>
        <end position="345"/>
    </location>
</feature>
<dbReference type="SUPFAM" id="SSF81606">
    <property type="entry name" value="PP2C-like"/>
    <property type="match status" value="1"/>
</dbReference>
<dbReference type="PANTHER" id="PTHR47992">
    <property type="entry name" value="PROTEIN PHOSPHATASE"/>
    <property type="match status" value="1"/>
</dbReference>
<dbReference type="InterPro" id="IPR036457">
    <property type="entry name" value="PPM-type-like_dom_sf"/>
</dbReference>
<dbReference type="GO" id="GO:0004722">
    <property type="term" value="F:protein serine/threonine phosphatase activity"/>
    <property type="evidence" value="ECO:0007669"/>
    <property type="project" value="InterPro"/>
</dbReference>
<dbReference type="Pfam" id="PF00481">
    <property type="entry name" value="PP2C"/>
    <property type="match status" value="1"/>
</dbReference>
<dbReference type="Gene3D" id="3.60.40.10">
    <property type="entry name" value="PPM-type phosphatase domain"/>
    <property type="match status" value="1"/>
</dbReference>
<evidence type="ECO:0000259" key="2">
    <source>
        <dbReference type="PROSITE" id="PS51746"/>
    </source>
</evidence>
<feature type="region of interest" description="Disordered" evidence="1">
    <location>
        <begin position="15"/>
        <end position="36"/>
    </location>
</feature>
<protein>
    <recommendedName>
        <fullName evidence="2">PPM-type phosphatase domain-containing protein</fullName>
    </recommendedName>
</protein>